<dbReference type="InterPro" id="IPR036514">
    <property type="entry name" value="SGNH_hydro_sf"/>
</dbReference>
<gene>
    <name evidence="1" type="ORF">H9725_00400</name>
</gene>
<organism evidence="1 2">
    <name type="scientific">Candidatus Faecalibacterium gallistercoris</name>
    <dbReference type="NCBI Taxonomy" id="2838579"/>
    <lineage>
        <taxon>Bacteria</taxon>
        <taxon>Bacillati</taxon>
        <taxon>Bacillota</taxon>
        <taxon>Clostridia</taxon>
        <taxon>Eubacteriales</taxon>
        <taxon>Oscillospiraceae</taxon>
        <taxon>Faecalibacterium</taxon>
    </lineage>
</organism>
<dbReference type="GO" id="GO:0001681">
    <property type="term" value="F:sialate O-acetylesterase activity"/>
    <property type="evidence" value="ECO:0007669"/>
    <property type="project" value="InterPro"/>
</dbReference>
<dbReference type="GO" id="GO:0005975">
    <property type="term" value="P:carbohydrate metabolic process"/>
    <property type="evidence" value="ECO:0007669"/>
    <property type="project" value="TreeGrafter"/>
</dbReference>
<dbReference type="EMBL" id="DXBJ01000004">
    <property type="protein sequence ID" value="HIZ57043.1"/>
    <property type="molecule type" value="Genomic_DNA"/>
</dbReference>
<comment type="caution">
    <text evidence="1">The sequence shown here is derived from an EMBL/GenBank/DDBJ whole genome shotgun (WGS) entry which is preliminary data.</text>
</comment>
<dbReference type="Gene3D" id="3.40.50.1110">
    <property type="entry name" value="SGNH hydrolase"/>
    <property type="match status" value="1"/>
</dbReference>
<name>A0A9D2JM23_9FIRM</name>
<accession>A0A9D2JM23</accession>
<dbReference type="PANTHER" id="PTHR22901:SF0">
    <property type="entry name" value="SIALATE O-ACETYLESTERASE"/>
    <property type="match status" value="1"/>
</dbReference>
<dbReference type="SUPFAM" id="SSF52266">
    <property type="entry name" value="SGNH hydrolase"/>
    <property type="match status" value="1"/>
</dbReference>
<dbReference type="PANTHER" id="PTHR22901">
    <property type="entry name" value="SIALATE O-ACETYLESTERASE"/>
    <property type="match status" value="1"/>
</dbReference>
<sequence>MTLRPAAVFSDHMVLQRERPIPLWGTAAPGAQVACRLEPAVAAASGQADGAGSWRITLPALPAGGPYTLTITAGSQTVCLDDVWLGEVWLAGGQSNMELPLANSRDGQAVLARCADPRLHFYETPKVTTPEAAQAAPSGWQKVTPDTAANLSAVAYYAAAALARALDVHVGILECFWGGTYAHCWMPRRLLETFPEGQARIRWYDARVGDKTDAQFEAECAAYQASVDDWNRRIAARRAADPDVSWTVLNADCGLYPWPPPAGRTGFQRPGNLFDSMLRRICPYGIRGFWYYQGEQDEEWPRDYQAELTQLVRCWDDAAGSLPFLLVQLPMYATGAGPDSWPLLRQAQARVAAAEPNAGLVVLADCGEADNIHPVDKEPAGRRLALLALETVYGQPVAGRSPQLLEARRGPGPGQVLLRFAHHAGGMQVRGGGVQLAGADGVFRDAQAAPAGPDRILACCGALRDPCAVRYAWYNYGPAGLYGGTGLPAAPFGPRTLND</sequence>
<reference evidence="1" key="2">
    <citation type="submission" date="2021-04" db="EMBL/GenBank/DDBJ databases">
        <authorList>
            <person name="Gilroy R."/>
        </authorList>
    </citation>
    <scope>NUCLEOTIDE SEQUENCE</scope>
    <source>
        <strain evidence="1">ChiBcec16-3735</strain>
    </source>
</reference>
<evidence type="ECO:0008006" key="3">
    <source>
        <dbReference type="Google" id="ProtNLM"/>
    </source>
</evidence>
<dbReference type="Proteomes" id="UP000824065">
    <property type="component" value="Unassembled WGS sequence"/>
</dbReference>
<protein>
    <recommendedName>
        <fullName evidence="3">Sialate O-acetylesterase</fullName>
    </recommendedName>
</protein>
<reference evidence="1" key="1">
    <citation type="journal article" date="2021" name="PeerJ">
        <title>Extensive microbial diversity within the chicken gut microbiome revealed by metagenomics and culture.</title>
        <authorList>
            <person name="Gilroy R."/>
            <person name="Ravi A."/>
            <person name="Getino M."/>
            <person name="Pursley I."/>
            <person name="Horton D.L."/>
            <person name="Alikhan N.F."/>
            <person name="Baker D."/>
            <person name="Gharbi K."/>
            <person name="Hall N."/>
            <person name="Watson M."/>
            <person name="Adriaenssens E.M."/>
            <person name="Foster-Nyarko E."/>
            <person name="Jarju S."/>
            <person name="Secka A."/>
            <person name="Antonio M."/>
            <person name="Oren A."/>
            <person name="Chaudhuri R.R."/>
            <person name="La Ragione R."/>
            <person name="Hildebrand F."/>
            <person name="Pallen M.J."/>
        </authorList>
    </citation>
    <scope>NUCLEOTIDE SEQUENCE</scope>
    <source>
        <strain evidence="1">ChiBcec16-3735</strain>
    </source>
</reference>
<dbReference type="InterPro" id="IPR013783">
    <property type="entry name" value="Ig-like_fold"/>
</dbReference>
<evidence type="ECO:0000313" key="2">
    <source>
        <dbReference type="Proteomes" id="UP000824065"/>
    </source>
</evidence>
<dbReference type="InterPro" id="IPR039329">
    <property type="entry name" value="SIAE"/>
</dbReference>
<evidence type="ECO:0000313" key="1">
    <source>
        <dbReference type="EMBL" id="HIZ57043.1"/>
    </source>
</evidence>
<dbReference type="Gene3D" id="2.60.40.10">
    <property type="entry name" value="Immunoglobulins"/>
    <property type="match status" value="1"/>
</dbReference>
<proteinExistence type="predicted"/>
<dbReference type="AlphaFoldDB" id="A0A9D2JM23"/>